<protein>
    <recommendedName>
        <fullName evidence="4">Secreted protein</fullName>
    </recommendedName>
</protein>
<evidence type="ECO:0000256" key="1">
    <source>
        <dbReference type="SAM" id="SignalP"/>
    </source>
</evidence>
<evidence type="ECO:0000313" key="3">
    <source>
        <dbReference type="Proteomes" id="UP000264492"/>
    </source>
</evidence>
<keyword evidence="1" id="KW-0732">Signal</keyword>
<organism evidence="2 3">
    <name type="scientific">Lysobacter silvisoli</name>
    <dbReference type="NCBI Taxonomy" id="2293254"/>
    <lineage>
        <taxon>Bacteria</taxon>
        <taxon>Pseudomonadati</taxon>
        <taxon>Pseudomonadota</taxon>
        <taxon>Gammaproteobacteria</taxon>
        <taxon>Lysobacterales</taxon>
        <taxon>Lysobacteraceae</taxon>
        <taxon>Lysobacter</taxon>
    </lineage>
</organism>
<reference evidence="2 3" key="1">
    <citation type="submission" date="2018-08" db="EMBL/GenBank/DDBJ databases">
        <title>Lysobacter sp. zong2l5, whole genome shotgun sequence.</title>
        <authorList>
            <person name="Zhang X."/>
            <person name="Feng G."/>
            <person name="Zhu H."/>
        </authorList>
    </citation>
    <scope>NUCLEOTIDE SEQUENCE [LARGE SCALE GENOMIC DNA]</scope>
    <source>
        <strain evidence="3">zong2l5</strain>
    </source>
</reference>
<name>A0A371K5X5_9GAMM</name>
<comment type="caution">
    <text evidence="2">The sequence shown here is derived from an EMBL/GenBank/DDBJ whole genome shotgun (WGS) entry which is preliminary data.</text>
</comment>
<feature type="chain" id="PRO_5016630247" description="Secreted protein" evidence="1">
    <location>
        <begin position="29"/>
        <end position="162"/>
    </location>
</feature>
<keyword evidence="3" id="KW-1185">Reference proteome</keyword>
<dbReference type="RefSeq" id="WP_115858684.1">
    <property type="nucleotide sequence ID" value="NZ_QTSU01000001.1"/>
</dbReference>
<accession>A0A371K5X5</accession>
<feature type="signal peptide" evidence="1">
    <location>
        <begin position="1"/>
        <end position="28"/>
    </location>
</feature>
<sequence>MRISNNGRRSLAAAVCAAALLWVSSVAAAEYVDAASHLSSEAEIKAWYGLQHGLRENFDEICGDTFCEGDYSNIQSLRFRCSVDRFSGVLGQCLWLFAASNESVDPATGKVAARFQHWRCRSPLAPGTNVQALLGALAGERPLYAVLPGTGRSLYDGLVDCL</sequence>
<gene>
    <name evidence="2" type="ORF">DX914_09215</name>
</gene>
<dbReference type="OrthoDB" id="5957117at2"/>
<evidence type="ECO:0000313" key="2">
    <source>
        <dbReference type="EMBL" id="RDZ29247.1"/>
    </source>
</evidence>
<dbReference type="AlphaFoldDB" id="A0A371K5X5"/>
<dbReference type="EMBL" id="QTSU01000001">
    <property type="protein sequence ID" value="RDZ29247.1"/>
    <property type="molecule type" value="Genomic_DNA"/>
</dbReference>
<evidence type="ECO:0008006" key="4">
    <source>
        <dbReference type="Google" id="ProtNLM"/>
    </source>
</evidence>
<dbReference type="Proteomes" id="UP000264492">
    <property type="component" value="Unassembled WGS sequence"/>
</dbReference>
<proteinExistence type="predicted"/>